<feature type="region of interest" description="Disordered" evidence="1">
    <location>
        <begin position="1978"/>
        <end position="2062"/>
    </location>
</feature>
<feature type="compositionally biased region" description="Acidic residues" evidence="1">
    <location>
        <begin position="562"/>
        <end position="591"/>
    </location>
</feature>
<dbReference type="EMBL" id="BSSV01000001">
    <property type="protein sequence ID" value="GLX84373.1"/>
    <property type="molecule type" value="Genomic_DNA"/>
</dbReference>
<proteinExistence type="predicted"/>
<feature type="region of interest" description="Disordered" evidence="1">
    <location>
        <begin position="1448"/>
        <end position="1527"/>
    </location>
</feature>
<keyword evidence="4" id="KW-1185">Reference proteome</keyword>
<dbReference type="PROSITE" id="PS51257">
    <property type="entry name" value="PROKAR_LIPOPROTEIN"/>
    <property type="match status" value="1"/>
</dbReference>
<dbReference type="PANTHER" id="PTHR10199:SF100">
    <property type="entry name" value="THROMBOSPONDIN, ISOFORM A"/>
    <property type="match status" value="1"/>
</dbReference>
<feature type="compositionally biased region" description="Acidic residues" evidence="1">
    <location>
        <begin position="2018"/>
        <end position="2046"/>
    </location>
</feature>
<protein>
    <submittedName>
        <fullName evidence="3">Uncharacterized protein</fullName>
    </submittedName>
</protein>
<keyword evidence="2" id="KW-0732">Signal</keyword>
<dbReference type="PANTHER" id="PTHR10199">
    <property type="entry name" value="THROMBOSPONDIN"/>
    <property type="match status" value="1"/>
</dbReference>
<evidence type="ECO:0000256" key="1">
    <source>
        <dbReference type="SAM" id="MobiDB-lite"/>
    </source>
</evidence>
<evidence type="ECO:0000313" key="3">
    <source>
        <dbReference type="EMBL" id="GLX84373.1"/>
    </source>
</evidence>
<feature type="region of interest" description="Disordered" evidence="1">
    <location>
        <begin position="481"/>
        <end position="601"/>
    </location>
</feature>
<organism evidence="3 4">
    <name type="scientific">Thalassotalea loyana</name>
    <dbReference type="NCBI Taxonomy" id="280483"/>
    <lineage>
        <taxon>Bacteria</taxon>
        <taxon>Pseudomonadati</taxon>
        <taxon>Pseudomonadota</taxon>
        <taxon>Gammaproteobacteria</taxon>
        <taxon>Alteromonadales</taxon>
        <taxon>Colwelliaceae</taxon>
        <taxon>Thalassotalea</taxon>
    </lineage>
</organism>
<reference evidence="3 4" key="1">
    <citation type="submission" date="2023-03" db="EMBL/GenBank/DDBJ databases">
        <title>Thalassotalea loyana LMG 22536T draft genome sequence.</title>
        <authorList>
            <person name="Sawabe T."/>
        </authorList>
    </citation>
    <scope>NUCLEOTIDE SEQUENCE [LARGE SCALE GENOMIC DNA]</scope>
    <source>
        <strain evidence="3 4">LMG 22536</strain>
    </source>
</reference>
<gene>
    <name evidence="3" type="ORF">tloyanaT_06250</name>
</gene>
<feature type="signal peptide" evidence="2">
    <location>
        <begin position="1"/>
        <end position="25"/>
    </location>
</feature>
<feature type="compositionally biased region" description="Acidic residues" evidence="1">
    <location>
        <begin position="492"/>
        <end position="511"/>
    </location>
</feature>
<feature type="compositionally biased region" description="Acidic residues" evidence="1">
    <location>
        <begin position="1980"/>
        <end position="1999"/>
    </location>
</feature>
<feature type="chain" id="PRO_5046418326" evidence="2">
    <location>
        <begin position="26"/>
        <end position="2517"/>
    </location>
</feature>
<dbReference type="InterPro" id="IPR018247">
    <property type="entry name" value="EF_Hand_1_Ca_BS"/>
</dbReference>
<feature type="compositionally biased region" description="Acidic residues" evidence="1">
    <location>
        <begin position="540"/>
        <end position="554"/>
    </location>
</feature>
<evidence type="ECO:0000256" key="2">
    <source>
        <dbReference type="SAM" id="SignalP"/>
    </source>
</evidence>
<feature type="compositionally biased region" description="Acidic residues" evidence="1">
    <location>
        <begin position="1475"/>
        <end position="1525"/>
    </location>
</feature>
<feature type="compositionally biased region" description="Acidic residues" evidence="1">
    <location>
        <begin position="1455"/>
        <end position="1467"/>
    </location>
</feature>
<evidence type="ECO:0000313" key="4">
    <source>
        <dbReference type="Proteomes" id="UP001157134"/>
    </source>
</evidence>
<comment type="caution">
    <text evidence="3">The sequence shown here is derived from an EMBL/GenBank/DDBJ whole genome shotgun (WGS) entry which is preliminary data.</text>
</comment>
<dbReference type="SUPFAM" id="SSF103647">
    <property type="entry name" value="TSP type-3 repeat"/>
    <property type="match status" value="4"/>
</dbReference>
<dbReference type="RefSeq" id="WP_284295931.1">
    <property type="nucleotide sequence ID" value="NZ_BSSV01000001.1"/>
</dbReference>
<dbReference type="Gene3D" id="4.10.1080.10">
    <property type="entry name" value="TSP type-3 repeat"/>
    <property type="match status" value="4"/>
</dbReference>
<dbReference type="Proteomes" id="UP001157134">
    <property type="component" value="Unassembled WGS sequence"/>
</dbReference>
<accession>A0ABQ6H8B1</accession>
<dbReference type="PROSITE" id="PS00018">
    <property type="entry name" value="EF_HAND_1"/>
    <property type="match status" value="1"/>
</dbReference>
<dbReference type="InterPro" id="IPR028974">
    <property type="entry name" value="TSP_type-3_rpt"/>
</dbReference>
<name>A0ABQ6H8B1_9GAMM</name>
<sequence>MKNQRIKPIAAAVNAGLLLMLSACSGGSDDPKPVVSPPPPPPPPEPTSFNVTVIDGYIRGAIAYIDLNGNKQLDEGEPFTETVEGGEGVIDTTGLGLVPEDVSVIVDIPAGAVDESTITDENPDGVPIADGEAFQLVSLPGENVATPVTTLVSLVAGENGDIEQAKEDVAEQLGISTDEASSDYIADGNEELTVLTEVMIESEVIPKNVTTDINSADVVIATEVTSTIANVIDQASDAGTLTEQKEVISEVAGAVTSAVNAVTEENSEQLADIDDAVLGDIVEQVADATSSVYTNLVVSEEQVTDEALSKAKVQAEIVSDVVSENIIEQGVSEEGLTEEAIEEIQASTEVISDVVEELVEEQAASEEGLSEDAVKDIQDVTDIIADVVENIIADQANTEGGLTAEDIANVTTAIEVVTQIVEQLISDNDGSEGTVTVEDVAAIAQLVAEEVVEQVEELADSGLSEEEIQDEVSDNANETAADLEDAVKNDVEIDDLDGDGIANDEDDDIDGDGVANENDALPYNENESMDADGDGIGNNEDTDDDNDGVSDDNDAFPFDSNESVDSDEDGIGNNADNDDDNDGVVDDEDVDSTNPNVAYSGLADDINAGTMYLLWDDFDDENNDVSVDYETLTVDPTTKQADIVEYVPSDETDSGVIEFVRPSADEDDDSDLYLTQSGWQISEQDYAVTAQNSNGETTFVNGVGNTVTIVGELVDSTSMSMSEALASAGLTGWSLNVDETANFDADAKVYVATAITGTDEYQIDYIKDCNDCNTLYLDGKEKITALDDLFSEDPWHPDQGVSNYPPAVTIAYNEDGQGSIEVELLASNEDTGTMRIFVNDDGQPRLLSVEGQWRIETVMEQNIVRFTLPENVAELAGFDIDIEEVERTFFALARGYVRKGEFTAANTPDVDGVWMNQAAFDQMMEHFSLVDTDGDGEFDIFDNDDDNDGVEDIDDAFARDNTRKYDLDGDGIADSVDTDIDGDGVENDMDIAPENADYGQASAFTVDDIANQYVAENKTGVDDGIIALWSGTQTHFSFDEAGSGVLSGYHGQADFTWTLTNNKLAIDYTDGGESISWISFADMVDLGLISMQEAKNYCYELDCSIELSTKLTSSTLYVVENDQGLVKFWQNDIREYELPIDSYGYSQYPGLAELLIGNSVETEYEVSYIDVDSAQMTAFDSASLEGQWVLPTTISDDNRILADLITFNSDGTATSKINDLSLTWTINEGVLAVTGSLGDKALSMSYSQFAQYEDGVAIYAEISYGEQTLYAHHMGMKASAEPIEFEQTEEFLLSGVTLSNAYAATGSTDFPLEDLFGFYFHNDGEANRIFGNTLLDGNYPEIWAWQQAEDSTIVMDRFRSRENNAYLDSCVEEVTEECYVWRNRNWFPIKQVGDRLYVMEWSIYNITSDPENPQWEMLIPGRLNFYETYQSDLVDSAFGSQDVDSDGIANANDAFPEDNFEWADSDGDGVGNNADSDDDNDGVSDWEDVFPEDDSESSDYDQDGIGDNADTDDDNDGVSDEDDLSPLDADVSTGIAFTADNLAPKYLHLFDGMLDAPSISIGHITGDIYSFTNGQVDVSSPEGSSNFSYSFNDDKLTIDLTSDSPELTFETAQALADMGVITQEIADNYVSNYGSNQIEVERQDIALDLLLLENGDTKDTFWQLETISYRVVDAQERINLFGDENAEDITITSDGSVLELTEYDSVTFIAYTAEEIEGSWGMPVTFDSNADYETQRVVSDYAMFNADNTGSTTISDVGFTWELDNGSLIITHTTGEVLSISRLESHENVDVVLVTTTVDDIDYSLIRLSAKGEADVSIDDFVGEFMMNSFTLTSPFAYDEEGMILDEEYFGFRLNDDETVNRIYNGKFDLETGFGNDGWFWTQISANEVELSARATKYDYDWNYQQYANCDLADDSCYKWRERHWKILKETDNQLVVLEWEYWDYGIWQEVYEKDIRLLIPPRVQFYQKFSLDSDRDGLTDDVDLDDDNDGFADTEDDYPYDRNEWLDTDGDGIGNNQDDDDDGDGVNDWDDVFPLDGTETIDSDMDGIGNNADTDDDNDGVVDENDLDPLDDELGAALPFNEDMLPSRYLQYAQGYLSEPSISIGNISGEVYNFNDGEGKLTGPSGQHIYDYYFTGNTLSVSFSDGEATVEFLDLNSLAHQGIISYEALDEYLSVYGHQQINFLVKTTNRELLLLDDGEVIDKFKVNETKSYQVENADDRAILFGSVDAEPVIIGDSHIIELADMDALGAINFTVEEVVGSWGLPVKIDSEAEFEYQTIVSDFTTFNSDLTGHMELSDTSFNWSLNEGIIHIDFSNTDSIKLQRIESSSGGDVVLVIANISNKEYSVVSLASKVDENAKYDNFLNQFMMNSFTLTNPENYDEAGNLIVENYFGFMLNDDQTAQRVIGEYDFSSGQGVTPWRWSADSLNEVILTAQADVNESGELVGSIYSDCVIDPNTCVSWRKRHWRILSETSDKLFVLEWEYWGPPIQDVEEGQDFKLIIVPRVQFYQKFELED</sequence>